<feature type="region of interest" description="Disordered" evidence="1">
    <location>
        <begin position="38"/>
        <end position="72"/>
    </location>
</feature>
<evidence type="ECO:0000256" key="1">
    <source>
        <dbReference type="SAM" id="MobiDB-lite"/>
    </source>
</evidence>
<name>A0A3P7NF72_DIBLA</name>
<sequence>MGLSVSLSDVLWLPLACVRLQIQVISVDGAKAVIAEEPPDLPHGEHCADPLPRVSPPPLAPAPPSLPVLTPTIPDPDSSDVIDIHTSCSGRRVHFPDLFITQVF</sequence>
<dbReference type="AlphaFoldDB" id="A0A3P7NF72"/>
<protein>
    <submittedName>
        <fullName evidence="3">Uncharacterized protein</fullName>
    </submittedName>
</protein>
<feature type="signal peptide" evidence="2">
    <location>
        <begin position="1"/>
        <end position="17"/>
    </location>
</feature>
<dbReference type="EMBL" id="UYRU01083434">
    <property type="protein sequence ID" value="VDN33227.1"/>
    <property type="molecule type" value="Genomic_DNA"/>
</dbReference>
<feature type="compositionally biased region" description="Pro residues" evidence="1">
    <location>
        <begin position="53"/>
        <end position="66"/>
    </location>
</feature>
<reference evidence="3 4" key="1">
    <citation type="submission" date="2018-11" db="EMBL/GenBank/DDBJ databases">
        <authorList>
            <consortium name="Pathogen Informatics"/>
        </authorList>
    </citation>
    <scope>NUCLEOTIDE SEQUENCE [LARGE SCALE GENOMIC DNA]</scope>
</reference>
<gene>
    <name evidence="3" type="ORF">DILT_LOCUS16181</name>
</gene>
<feature type="chain" id="PRO_5018093864" evidence="2">
    <location>
        <begin position="18"/>
        <end position="104"/>
    </location>
</feature>
<evidence type="ECO:0000313" key="4">
    <source>
        <dbReference type="Proteomes" id="UP000281553"/>
    </source>
</evidence>
<proteinExistence type="predicted"/>
<accession>A0A3P7NF72</accession>
<dbReference type="Proteomes" id="UP000281553">
    <property type="component" value="Unassembled WGS sequence"/>
</dbReference>
<organism evidence="3 4">
    <name type="scientific">Dibothriocephalus latus</name>
    <name type="common">Fish tapeworm</name>
    <name type="synonym">Diphyllobothrium latum</name>
    <dbReference type="NCBI Taxonomy" id="60516"/>
    <lineage>
        <taxon>Eukaryota</taxon>
        <taxon>Metazoa</taxon>
        <taxon>Spiralia</taxon>
        <taxon>Lophotrochozoa</taxon>
        <taxon>Platyhelminthes</taxon>
        <taxon>Cestoda</taxon>
        <taxon>Eucestoda</taxon>
        <taxon>Diphyllobothriidea</taxon>
        <taxon>Diphyllobothriidae</taxon>
        <taxon>Dibothriocephalus</taxon>
    </lineage>
</organism>
<keyword evidence="4" id="KW-1185">Reference proteome</keyword>
<evidence type="ECO:0000256" key="2">
    <source>
        <dbReference type="SAM" id="SignalP"/>
    </source>
</evidence>
<dbReference type="OrthoDB" id="6279146at2759"/>
<evidence type="ECO:0000313" key="3">
    <source>
        <dbReference type="EMBL" id="VDN33227.1"/>
    </source>
</evidence>
<keyword evidence="2" id="KW-0732">Signal</keyword>